<dbReference type="EMBL" id="JABBJJ010000286">
    <property type="protein sequence ID" value="NMO20989.1"/>
    <property type="molecule type" value="Genomic_DNA"/>
</dbReference>
<proteinExistence type="predicted"/>
<dbReference type="RefSeq" id="WP_169350191.1">
    <property type="nucleotide sequence ID" value="NZ_JABBJJ010000286.1"/>
</dbReference>
<gene>
    <name evidence="1" type="ORF">HG543_40005</name>
</gene>
<dbReference type="Proteomes" id="UP000518300">
    <property type="component" value="Unassembled WGS sequence"/>
</dbReference>
<evidence type="ECO:0000313" key="2">
    <source>
        <dbReference type="Proteomes" id="UP000518300"/>
    </source>
</evidence>
<protein>
    <submittedName>
        <fullName evidence="1">Uncharacterized protein</fullName>
    </submittedName>
</protein>
<accession>A0A848LTI8</accession>
<sequence length="64" mass="7030">MELERIHLAALLLTTESELRQAQAALDGSEEARLRHAAAHARAVAAWSVTEELLLADPRTVVWA</sequence>
<name>A0A848LTI8_9BACT</name>
<evidence type="ECO:0000313" key="1">
    <source>
        <dbReference type="EMBL" id="NMO20989.1"/>
    </source>
</evidence>
<comment type="caution">
    <text evidence="1">The sequence shown here is derived from an EMBL/GenBank/DDBJ whole genome shotgun (WGS) entry which is preliminary data.</text>
</comment>
<keyword evidence="2" id="KW-1185">Reference proteome</keyword>
<reference evidence="1 2" key="1">
    <citation type="submission" date="2020-04" db="EMBL/GenBank/DDBJ databases">
        <title>Draft genome of Pyxidicoccus fallax type strain.</title>
        <authorList>
            <person name="Whitworth D.E."/>
        </authorList>
    </citation>
    <scope>NUCLEOTIDE SEQUENCE [LARGE SCALE GENOMIC DNA]</scope>
    <source>
        <strain evidence="1 2">DSM 14698</strain>
    </source>
</reference>
<organism evidence="1 2">
    <name type="scientific">Pyxidicoccus fallax</name>
    <dbReference type="NCBI Taxonomy" id="394095"/>
    <lineage>
        <taxon>Bacteria</taxon>
        <taxon>Pseudomonadati</taxon>
        <taxon>Myxococcota</taxon>
        <taxon>Myxococcia</taxon>
        <taxon>Myxococcales</taxon>
        <taxon>Cystobacterineae</taxon>
        <taxon>Myxococcaceae</taxon>
        <taxon>Pyxidicoccus</taxon>
    </lineage>
</organism>
<dbReference type="AlphaFoldDB" id="A0A848LTI8"/>